<dbReference type="InterPro" id="IPR041247">
    <property type="entry name" value="Rad52_fam"/>
</dbReference>
<dbReference type="Pfam" id="PF04098">
    <property type="entry name" value="Rad52_Rad22"/>
    <property type="match status" value="1"/>
</dbReference>
<dbReference type="Gene3D" id="3.30.390.80">
    <property type="entry name" value="DNA repair protein Rad52/59/22"/>
    <property type="match status" value="1"/>
</dbReference>
<dbReference type="GO" id="GO:0006312">
    <property type="term" value="P:mitotic recombination"/>
    <property type="evidence" value="ECO:0007669"/>
    <property type="project" value="TreeGrafter"/>
</dbReference>
<dbReference type="GO" id="GO:0000724">
    <property type="term" value="P:double-strand break repair via homologous recombination"/>
    <property type="evidence" value="ECO:0007669"/>
    <property type="project" value="TreeGrafter"/>
</dbReference>
<evidence type="ECO:0000313" key="6">
    <source>
        <dbReference type="Proteomes" id="UP000192356"/>
    </source>
</evidence>
<dbReference type="InterPro" id="IPR042525">
    <property type="entry name" value="Rad52_Rad59_Rad22_sf"/>
</dbReference>
<proteinExistence type="inferred from homology"/>
<dbReference type="GO" id="GO:0005634">
    <property type="term" value="C:nucleus"/>
    <property type="evidence" value="ECO:0007669"/>
    <property type="project" value="TreeGrafter"/>
</dbReference>
<dbReference type="Proteomes" id="UP000192356">
    <property type="component" value="Unassembled WGS sequence"/>
</dbReference>
<dbReference type="PANTHER" id="PTHR12132:SF1">
    <property type="entry name" value="DNA REPAIR PROTEIN RAD52 HOMOLOG"/>
    <property type="match status" value="1"/>
</dbReference>
<keyword evidence="3" id="KW-0233">DNA recombination</keyword>
<evidence type="ECO:0000256" key="3">
    <source>
        <dbReference type="ARBA" id="ARBA00023172"/>
    </source>
</evidence>
<evidence type="ECO:0000256" key="2">
    <source>
        <dbReference type="ARBA" id="ARBA00022763"/>
    </source>
</evidence>
<keyword evidence="4" id="KW-0234">DNA repair</keyword>
<dbReference type="PANTHER" id="PTHR12132">
    <property type="entry name" value="DNA REPAIR AND RECOMBINATION PROTEIN RAD52, RAD59"/>
    <property type="match status" value="1"/>
</dbReference>
<evidence type="ECO:0000313" key="5">
    <source>
        <dbReference type="EMBL" id="ORD97185.1"/>
    </source>
</evidence>
<reference evidence="5 6" key="1">
    <citation type="journal article" date="2017" name="Environ. Microbiol.">
        <title>Decay of the glycolytic pathway and adaptation to intranuclear parasitism within Enterocytozoonidae microsporidia.</title>
        <authorList>
            <person name="Wiredu Boakye D."/>
            <person name="Jaroenlak P."/>
            <person name="Prachumwat A."/>
            <person name="Williams T.A."/>
            <person name="Bateman K.S."/>
            <person name="Itsathitphaisarn O."/>
            <person name="Sritunyalucksana K."/>
            <person name="Paszkiewicz K.H."/>
            <person name="Moore K.A."/>
            <person name="Stentiford G.D."/>
            <person name="Williams B.A."/>
        </authorList>
    </citation>
    <scope>NUCLEOTIDE SEQUENCE [LARGE SCALE GENOMIC DNA]</scope>
    <source>
        <strain evidence="5 6">GB1</strain>
    </source>
</reference>
<dbReference type="GO" id="GO:0045002">
    <property type="term" value="P:double-strand break repair via single-strand annealing"/>
    <property type="evidence" value="ECO:0007669"/>
    <property type="project" value="TreeGrafter"/>
</dbReference>
<dbReference type="FunFam" id="3.30.390.80:FF:000001">
    <property type="entry name" value="DNA repair protein RAD52 homolog"/>
    <property type="match status" value="1"/>
</dbReference>
<gene>
    <name evidence="5" type="primary">RAD52</name>
    <name evidence="5" type="ORF">HERIO_919</name>
</gene>
<dbReference type="InterPro" id="IPR007232">
    <property type="entry name" value="Rad52_Rad59_Rad22"/>
</dbReference>
<dbReference type="VEuPathDB" id="MicrosporidiaDB:HERIO_919"/>
<dbReference type="OrthoDB" id="206565at2759"/>
<dbReference type="VEuPathDB" id="MicrosporidiaDB:A0H76_2114"/>
<evidence type="ECO:0000256" key="1">
    <source>
        <dbReference type="ARBA" id="ARBA00006638"/>
    </source>
</evidence>
<dbReference type="EMBL" id="LVKB01000036">
    <property type="protein sequence ID" value="ORD97185.1"/>
    <property type="molecule type" value="Genomic_DNA"/>
</dbReference>
<name>A0A1X0QBV9_9MICR</name>
<keyword evidence="6" id="KW-1185">Reference proteome</keyword>
<dbReference type="SUPFAM" id="SSF54768">
    <property type="entry name" value="dsRNA-binding domain-like"/>
    <property type="match status" value="1"/>
</dbReference>
<evidence type="ECO:0000256" key="4">
    <source>
        <dbReference type="ARBA" id="ARBA00023204"/>
    </source>
</evidence>
<dbReference type="GO" id="GO:0003697">
    <property type="term" value="F:single-stranded DNA binding"/>
    <property type="evidence" value="ECO:0007669"/>
    <property type="project" value="UniProtKB-ARBA"/>
</dbReference>
<comment type="caution">
    <text evidence="5">The sequence shown here is derived from an EMBL/GenBank/DDBJ whole genome shotgun (WGS) entry which is preliminary data.</text>
</comment>
<accession>A0A1X0QBV9</accession>
<sequence>MSDEEAFKRTMLNKGLGPEFLSKRPGYNKKTLVYIESNLVIDIANRIFGYDGWSSEKKEFKIEFIDEKDGTFTVCCSCISRITLKNGTYKEDIGFGNSVKFKNKTIAIKDAAKEAFTDSYKRCFRQFRFVLGNCLYNKEFIKNVENVRNKQNYQFDPMNLFRYEDLKSNEKQKQCFKDTFNDSDFPLTGDNFEDN</sequence>
<keyword evidence="2" id="KW-0227">DNA damage</keyword>
<protein>
    <submittedName>
        <fullName evidence="5">RAD52</fullName>
    </submittedName>
</protein>
<dbReference type="AlphaFoldDB" id="A0A1X0QBV9"/>
<comment type="similarity">
    <text evidence="1">Belongs to the RAD52 family.</text>
</comment>
<organism evidence="5 6">
    <name type="scientific">Hepatospora eriocheir</name>
    <dbReference type="NCBI Taxonomy" id="1081669"/>
    <lineage>
        <taxon>Eukaryota</taxon>
        <taxon>Fungi</taxon>
        <taxon>Fungi incertae sedis</taxon>
        <taxon>Microsporidia</taxon>
        <taxon>Hepatosporidae</taxon>
        <taxon>Hepatospora</taxon>
    </lineage>
</organism>